<evidence type="ECO:0000256" key="5">
    <source>
        <dbReference type="ARBA" id="ARBA00023136"/>
    </source>
</evidence>
<feature type="transmembrane region" description="Helical" evidence="6">
    <location>
        <begin position="54"/>
        <end position="72"/>
    </location>
</feature>
<protein>
    <submittedName>
        <fullName evidence="8">Copper resistance protein CopD</fullName>
    </submittedName>
</protein>
<dbReference type="GO" id="GO:0006825">
    <property type="term" value="P:copper ion transport"/>
    <property type="evidence" value="ECO:0007669"/>
    <property type="project" value="InterPro"/>
</dbReference>
<feature type="domain" description="Copper resistance protein D" evidence="7">
    <location>
        <begin position="231"/>
        <end position="322"/>
    </location>
</feature>
<keyword evidence="4 6" id="KW-1133">Transmembrane helix</keyword>
<evidence type="ECO:0000259" key="7">
    <source>
        <dbReference type="Pfam" id="PF05425"/>
    </source>
</evidence>
<evidence type="ECO:0000313" key="9">
    <source>
        <dbReference type="Proteomes" id="UP000321685"/>
    </source>
</evidence>
<feature type="transmembrane region" description="Helical" evidence="6">
    <location>
        <begin position="235"/>
        <end position="256"/>
    </location>
</feature>
<dbReference type="EMBL" id="BJVJ01000074">
    <property type="protein sequence ID" value="GEL26083.1"/>
    <property type="molecule type" value="Genomic_DNA"/>
</dbReference>
<evidence type="ECO:0000256" key="2">
    <source>
        <dbReference type="ARBA" id="ARBA00022475"/>
    </source>
</evidence>
<gene>
    <name evidence="8" type="ORF">PSU4_50370</name>
</gene>
<evidence type="ECO:0000256" key="4">
    <source>
        <dbReference type="ARBA" id="ARBA00022989"/>
    </source>
</evidence>
<evidence type="ECO:0000256" key="6">
    <source>
        <dbReference type="SAM" id="Phobius"/>
    </source>
</evidence>
<dbReference type="AlphaFoldDB" id="A0A511DP97"/>
<feature type="transmembrane region" description="Helical" evidence="6">
    <location>
        <begin position="301"/>
        <end position="322"/>
    </location>
</feature>
<comment type="caution">
    <text evidence="8">The sequence shown here is derived from an EMBL/GenBank/DDBJ whole genome shotgun (WGS) entry which is preliminary data.</text>
</comment>
<name>A0A511DP97_9PSEU</name>
<keyword evidence="5 6" id="KW-0472">Membrane</keyword>
<feature type="transmembrane region" description="Helical" evidence="6">
    <location>
        <begin position="195"/>
        <end position="223"/>
    </location>
</feature>
<dbReference type="Proteomes" id="UP000321685">
    <property type="component" value="Unassembled WGS sequence"/>
</dbReference>
<evidence type="ECO:0000256" key="3">
    <source>
        <dbReference type="ARBA" id="ARBA00022692"/>
    </source>
</evidence>
<keyword evidence="9" id="KW-1185">Reference proteome</keyword>
<reference evidence="8 9" key="1">
    <citation type="submission" date="2019-07" db="EMBL/GenBank/DDBJ databases">
        <title>Whole genome shotgun sequence of Pseudonocardia sulfidoxydans NBRC 16205.</title>
        <authorList>
            <person name="Hosoyama A."/>
            <person name="Uohara A."/>
            <person name="Ohji S."/>
            <person name="Ichikawa N."/>
        </authorList>
    </citation>
    <scope>NUCLEOTIDE SEQUENCE [LARGE SCALE GENOMIC DNA]</scope>
    <source>
        <strain evidence="8 9">NBRC 16205</strain>
    </source>
</reference>
<organism evidence="8 9">
    <name type="scientific">Pseudonocardia sulfidoxydans NBRC 16205</name>
    <dbReference type="NCBI Taxonomy" id="1223511"/>
    <lineage>
        <taxon>Bacteria</taxon>
        <taxon>Bacillati</taxon>
        <taxon>Actinomycetota</taxon>
        <taxon>Actinomycetes</taxon>
        <taxon>Pseudonocardiales</taxon>
        <taxon>Pseudonocardiaceae</taxon>
        <taxon>Pseudonocardia</taxon>
    </lineage>
</organism>
<feature type="transmembrane region" description="Helical" evidence="6">
    <location>
        <begin position="133"/>
        <end position="157"/>
    </location>
</feature>
<evidence type="ECO:0000313" key="8">
    <source>
        <dbReference type="EMBL" id="GEL26083.1"/>
    </source>
</evidence>
<accession>A0A511DP97</accession>
<feature type="transmembrane region" description="Helical" evidence="6">
    <location>
        <begin position="268"/>
        <end position="289"/>
    </location>
</feature>
<dbReference type="RefSeq" id="WP_147113423.1">
    <property type="nucleotide sequence ID" value="NZ_BJVJ01000074.1"/>
</dbReference>
<keyword evidence="3 6" id="KW-0812">Transmembrane</keyword>
<dbReference type="PANTHER" id="PTHR34820:SF4">
    <property type="entry name" value="INNER MEMBRANE PROTEIN YEBZ"/>
    <property type="match status" value="1"/>
</dbReference>
<comment type="subcellular location">
    <subcellularLocation>
        <location evidence="1">Cell membrane</location>
        <topology evidence="1">Multi-pass membrane protein</topology>
    </subcellularLocation>
</comment>
<dbReference type="OrthoDB" id="3518068at2"/>
<dbReference type="InterPro" id="IPR032694">
    <property type="entry name" value="CopC/D"/>
</dbReference>
<dbReference type="GO" id="GO:0005886">
    <property type="term" value="C:plasma membrane"/>
    <property type="evidence" value="ECO:0007669"/>
    <property type="project" value="UniProtKB-SubCell"/>
</dbReference>
<dbReference type="Pfam" id="PF05425">
    <property type="entry name" value="CopD"/>
    <property type="match status" value="1"/>
</dbReference>
<dbReference type="PANTHER" id="PTHR34820">
    <property type="entry name" value="INNER MEMBRANE PROTEIN YEBZ"/>
    <property type="match status" value="1"/>
</dbReference>
<proteinExistence type="predicted"/>
<sequence>MSRAAARPGTTSRLLPVLWAGLAVAAAVVAGVLADALSSSTFSARVATAVTRSGMDVAGVACVGLGLLASLARTRSVSDRDIRTLDCRLDRAIVGVGGAWLVVVLCDIVFRAADAYGRPVTEVGGGELLRWATSLASGRGLVLTAACVLVVIGCATARLVREGAVPPRAALVAALLGLLTPAVTGHAGTSSDHELAVIMSALHVAAASAWVGGLAAMLLFLGGRRTLLDPVVPRFSRLATFCIIGVGVTGVLNALLRLPSLGALVTSGYGWLIIAKVVLLAGIAVLGNAARVRLAAGRFPVLRWAAVEVTLMALAIGVAAALTQTA</sequence>
<keyword evidence="2" id="KW-1003">Cell membrane</keyword>
<dbReference type="InterPro" id="IPR008457">
    <property type="entry name" value="Cu-R_CopD_dom"/>
</dbReference>
<evidence type="ECO:0000256" key="1">
    <source>
        <dbReference type="ARBA" id="ARBA00004651"/>
    </source>
</evidence>
<feature type="transmembrane region" description="Helical" evidence="6">
    <location>
        <begin position="92"/>
        <end position="113"/>
    </location>
</feature>
<feature type="transmembrane region" description="Helical" evidence="6">
    <location>
        <begin position="169"/>
        <end position="189"/>
    </location>
</feature>